<evidence type="ECO:0000313" key="1">
    <source>
        <dbReference type="EMBL" id="KAI7992661.1"/>
    </source>
</evidence>
<dbReference type="Proteomes" id="UP001060215">
    <property type="component" value="Chromosome 13"/>
</dbReference>
<keyword evidence="2" id="KW-1185">Reference proteome</keyword>
<accession>A0ACC0FZ62</accession>
<dbReference type="EMBL" id="CM045770">
    <property type="protein sequence ID" value="KAI7992661.1"/>
    <property type="molecule type" value="Genomic_DNA"/>
</dbReference>
<organism evidence="1 2">
    <name type="scientific">Camellia lanceoleosa</name>
    <dbReference type="NCBI Taxonomy" id="1840588"/>
    <lineage>
        <taxon>Eukaryota</taxon>
        <taxon>Viridiplantae</taxon>
        <taxon>Streptophyta</taxon>
        <taxon>Embryophyta</taxon>
        <taxon>Tracheophyta</taxon>
        <taxon>Spermatophyta</taxon>
        <taxon>Magnoliopsida</taxon>
        <taxon>eudicotyledons</taxon>
        <taxon>Gunneridae</taxon>
        <taxon>Pentapetalae</taxon>
        <taxon>asterids</taxon>
        <taxon>Ericales</taxon>
        <taxon>Theaceae</taxon>
        <taxon>Camellia</taxon>
    </lineage>
</organism>
<sequence length="109" mass="11458">MKKRMTTLEDTDEAPAAYDVADPEATAIATAATAVSGGGEMDPELTSNFQVDPAYTTPKQLQEEQDKAAGKVNKDRIQSLKSAVIISGVVVAIIGAICAVAKKVKEARH</sequence>
<evidence type="ECO:0000313" key="2">
    <source>
        <dbReference type="Proteomes" id="UP001060215"/>
    </source>
</evidence>
<reference evidence="1 2" key="1">
    <citation type="journal article" date="2022" name="Plant J.">
        <title>Chromosome-level genome of Camellia lanceoleosa provides a valuable resource for understanding genome evolution and self-incompatibility.</title>
        <authorList>
            <person name="Gong W."/>
            <person name="Xiao S."/>
            <person name="Wang L."/>
            <person name="Liao Z."/>
            <person name="Chang Y."/>
            <person name="Mo W."/>
            <person name="Hu G."/>
            <person name="Li W."/>
            <person name="Zhao G."/>
            <person name="Zhu H."/>
            <person name="Hu X."/>
            <person name="Ji K."/>
            <person name="Xiang X."/>
            <person name="Song Q."/>
            <person name="Yuan D."/>
            <person name="Jin S."/>
            <person name="Zhang L."/>
        </authorList>
    </citation>
    <scope>NUCLEOTIDE SEQUENCE [LARGE SCALE GENOMIC DNA]</scope>
    <source>
        <strain evidence="1">SQ_2022a</strain>
    </source>
</reference>
<name>A0ACC0FZ62_9ERIC</name>
<comment type="caution">
    <text evidence="1">The sequence shown here is derived from an EMBL/GenBank/DDBJ whole genome shotgun (WGS) entry which is preliminary data.</text>
</comment>
<protein>
    <submittedName>
        <fullName evidence="1">Uncharacterized protein</fullName>
    </submittedName>
</protein>
<gene>
    <name evidence="1" type="ORF">LOK49_LG12G01687</name>
</gene>
<proteinExistence type="predicted"/>